<evidence type="ECO:0000313" key="2">
    <source>
        <dbReference type="Proteomes" id="UP001161497"/>
    </source>
</evidence>
<sequence length="41" mass="4302">MASVNLTVPKNILETSLGLTQVRSFRLNFGLGGPGIAKTIS</sequence>
<keyword evidence="2" id="KW-1185">Reference proteome</keyword>
<dbReference type="Proteomes" id="UP001161497">
    <property type="component" value="Chromosome"/>
</dbReference>
<accession>A0ABN8XB56</accession>
<name>A0ABN8XB56_9BACT</name>
<reference evidence="1" key="1">
    <citation type="submission" date="2023-03" db="EMBL/GenBank/DDBJ databases">
        <authorList>
            <person name="Cremers G."/>
            <person name="Picone N."/>
        </authorList>
    </citation>
    <scope>NUCLEOTIDE SEQUENCE</scope>
    <source>
        <strain evidence="1">Sample_alias</strain>
    </source>
</reference>
<proteinExistence type="predicted"/>
<protein>
    <submittedName>
        <fullName evidence="1">Uncharacterized protein</fullName>
    </submittedName>
</protein>
<gene>
    <name evidence="1" type="ORF">MFUM_0100</name>
</gene>
<evidence type="ECO:0000313" key="1">
    <source>
        <dbReference type="EMBL" id="CAI9084510.1"/>
    </source>
</evidence>
<dbReference type="EMBL" id="OX458932">
    <property type="protein sequence ID" value="CAI9084510.1"/>
    <property type="molecule type" value="Genomic_DNA"/>
</dbReference>
<organism evidence="1 2">
    <name type="scientific">Candidatus Methylacidiphilum fumarolicum</name>
    <dbReference type="NCBI Taxonomy" id="591154"/>
    <lineage>
        <taxon>Bacteria</taxon>
        <taxon>Pseudomonadati</taxon>
        <taxon>Verrucomicrobiota</taxon>
        <taxon>Methylacidiphilae</taxon>
        <taxon>Methylacidiphilales</taxon>
        <taxon>Methylacidiphilaceae</taxon>
        <taxon>Methylacidiphilum (ex Ratnadevi et al. 2023)</taxon>
    </lineage>
</organism>